<dbReference type="InterPro" id="IPR002173">
    <property type="entry name" value="Carboh/pur_kinase_PfkB_CS"/>
</dbReference>
<feature type="domain" description="Carbohydrate kinase PfkB" evidence="5">
    <location>
        <begin position="8"/>
        <end position="330"/>
    </location>
</feature>
<evidence type="ECO:0000256" key="3">
    <source>
        <dbReference type="ARBA" id="ARBA00022777"/>
    </source>
</evidence>
<dbReference type="Proteomes" id="UP001054902">
    <property type="component" value="Unassembled WGS sequence"/>
</dbReference>
<dbReference type="PANTHER" id="PTHR42774">
    <property type="entry name" value="PHOSPHOTRANSFERASE SYSTEM TRANSPORT PROTEIN"/>
    <property type="match status" value="1"/>
</dbReference>
<comment type="similarity">
    <text evidence="1 4">Belongs to the carbohydrate kinase PfkB family.</text>
</comment>
<reference evidence="6 7" key="1">
    <citation type="journal article" date="2021" name="Sci. Rep.">
        <title>The genome of the diatom Chaetoceros tenuissimus carries an ancient integrated fragment of an extant virus.</title>
        <authorList>
            <person name="Hongo Y."/>
            <person name="Kimura K."/>
            <person name="Takaki Y."/>
            <person name="Yoshida Y."/>
            <person name="Baba S."/>
            <person name="Kobayashi G."/>
            <person name="Nagasaki K."/>
            <person name="Hano T."/>
            <person name="Tomaru Y."/>
        </authorList>
    </citation>
    <scope>NUCLEOTIDE SEQUENCE [LARGE SCALE GENOMIC DNA]</scope>
    <source>
        <strain evidence="6 7">NIES-3715</strain>
    </source>
</reference>
<sequence>MSNNNPPKILCVGISTMDTIATLDNYPNADEKVRSKTLQHFGGGNAANTAVAMARLGRSDVHLLTAIGNDANGDSILKELKEEKVGMEYVERYEGNSPWSYIMVVGDTRTIIHQPATRDLSIDFVKHHLPLKDFHAVHFDCRHPEAAVYLSKQCVDFNIPYSVDVERPRDGLQELMKNASVIICNSDYCSKALDQPLSNDEEKNIERFKQMISIQAPNASLAIMTRGSSGSYLLNLSNDNDDEHLEAEFSEPKVEKRCSTLWCDILRQDSEITDTTGAGDAFEGAFLSTVWNIKKSGLDWNNKTLSHALRIATRVASLKIARTGARSGLPRQDDTFIMEEFKSIENP</sequence>
<keyword evidence="7" id="KW-1185">Reference proteome</keyword>
<dbReference type="EMBL" id="BLLK01000014">
    <property type="protein sequence ID" value="GFH43691.1"/>
    <property type="molecule type" value="Genomic_DNA"/>
</dbReference>
<dbReference type="GO" id="GO:0016301">
    <property type="term" value="F:kinase activity"/>
    <property type="evidence" value="ECO:0007669"/>
    <property type="project" value="UniProtKB-KW"/>
</dbReference>
<dbReference type="PROSITE" id="PS00584">
    <property type="entry name" value="PFKB_KINASES_2"/>
    <property type="match status" value="1"/>
</dbReference>
<dbReference type="InterPro" id="IPR052562">
    <property type="entry name" value="Ketohexokinase-related"/>
</dbReference>
<name>A0AAD3CDC6_9STRA</name>
<evidence type="ECO:0000313" key="7">
    <source>
        <dbReference type="Proteomes" id="UP001054902"/>
    </source>
</evidence>
<dbReference type="InterPro" id="IPR002139">
    <property type="entry name" value="Ribo/fructo_kinase"/>
</dbReference>
<keyword evidence="2 4" id="KW-0808">Transferase</keyword>
<proteinExistence type="inferred from homology"/>
<dbReference type="PANTHER" id="PTHR42774:SF3">
    <property type="entry name" value="KETOHEXOKINASE"/>
    <property type="match status" value="1"/>
</dbReference>
<dbReference type="Pfam" id="PF00294">
    <property type="entry name" value="PfkB"/>
    <property type="match status" value="1"/>
</dbReference>
<keyword evidence="3 4" id="KW-0418">Kinase</keyword>
<evidence type="ECO:0000256" key="4">
    <source>
        <dbReference type="RuleBase" id="RU003704"/>
    </source>
</evidence>
<dbReference type="InterPro" id="IPR029056">
    <property type="entry name" value="Ribokinase-like"/>
</dbReference>
<dbReference type="Gene3D" id="3.40.1190.20">
    <property type="match status" value="1"/>
</dbReference>
<evidence type="ECO:0000256" key="2">
    <source>
        <dbReference type="ARBA" id="ARBA00022679"/>
    </source>
</evidence>
<gene>
    <name evidence="6" type="ORF">CTEN210_00164</name>
</gene>
<evidence type="ECO:0000256" key="1">
    <source>
        <dbReference type="ARBA" id="ARBA00010688"/>
    </source>
</evidence>
<dbReference type="AlphaFoldDB" id="A0AAD3CDC6"/>
<protein>
    <recommendedName>
        <fullName evidence="5">Carbohydrate kinase PfkB domain-containing protein</fullName>
    </recommendedName>
</protein>
<organism evidence="6 7">
    <name type="scientific">Chaetoceros tenuissimus</name>
    <dbReference type="NCBI Taxonomy" id="426638"/>
    <lineage>
        <taxon>Eukaryota</taxon>
        <taxon>Sar</taxon>
        <taxon>Stramenopiles</taxon>
        <taxon>Ochrophyta</taxon>
        <taxon>Bacillariophyta</taxon>
        <taxon>Coscinodiscophyceae</taxon>
        <taxon>Chaetocerotophycidae</taxon>
        <taxon>Chaetocerotales</taxon>
        <taxon>Chaetocerotaceae</taxon>
        <taxon>Chaetoceros</taxon>
    </lineage>
</organism>
<evidence type="ECO:0000313" key="6">
    <source>
        <dbReference type="EMBL" id="GFH43691.1"/>
    </source>
</evidence>
<dbReference type="SUPFAM" id="SSF53613">
    <property type="entry name" value="Ribokinase-like"/>
    <property type="match status" value="1"/>
</dbReference>
<comment type="caution">
    <text evidence="6">The sequence shown here is derived from an EMBL/GenBank/DDBJ whole genome shotgun (WGS) entry which is preliminary data.</text>
</comment>
<dbReference type="InterPro" id="IPR011611">
    <property type="entry name" value="PfkB_dom"/>
</dbReference>
<evidence type="ECO:0000259" key="5">
    <source>
        <dbReference type="Pfam" id="PF00294"/>
    </source>
</evidence>
<accession>A0AAD3CDC6</accession>
<dbReference type="PRINTS" id="PR00990">
    <property type="entry name" value="RIBOKINASE"/>
</dbReference>